<dbReference type="PANTHER" id="PTHR10458:SF22">
    <property type="entry name" value="PEPTIDE DEFORMYLASE"/>
    <property type="match status" value="1"/>
</dbReference>
<evidence type="ECO:0000313" key="3">
    <source>
        <dbReference type="EMBL" id="AVO36820.1"/>
    </source>
</evidence>
<dbReference type="RefSeq" id="WP_106471135.1">
    <property type="nucleotide sequence ID" value="NZ_CP027665.1"/>
</dbReference>
<comment type="catalytic activity">
    <reaction evidence="2">
        <text>N-terminal N-formyl-L-methionyl-[peptide] + H2O = N-terminal L-methionyl-[peptide] + formate</text>
        <dbReference type="Rhea" id="RHEA:24420"/>
        <dbReference type="Rhea" id="RHEA-COMP:10639"/>
        <dbReference type="Rhea" id="RHEA-COMP:10640"/>
        <dbReference type="ChEBI" id="CHEBI:15377"/>
        <dbReference type="ChEBI" id="CHEBI:15740"/>
        <dbReference type="ChEBI" id="CHEBI:49298"/>
        <dbReference type="ChEBI" id="CHEBI:64731"/>
        <dbReference type="EC" id="3.5.1.88"/>
    </reaction>
</comment>
<dbReference type="CDD" id="cd00487">
    <property type="entry name" value="Pep_deformylase"/>
    <property type="match status" value="1"/>
</dbReference>
<dbReference type="Pfam" id="PF01327">
    <property type="entry name" value="Pep_deformylase"/>
    <property type="match status" value="1"/>
</dbReference>
<dbReference type="NCBIfam" id="NF001159">
    <property type="entry name" value="PRK00150.1-3"/>
    <property type="match status" value="1"/>
</dbReference>
<sequence length="165" mass="17176">MAVLPLVLWPDPGLQTVCDPVAGGDAAGLVRDLFDTLYASGGRGLAAPQVGVTRRVFVMDTGWKDGAAEPRAFVDPVIRAVSDRIATGPEGCLSIPGITVEVARPDWVDLGWTDLDGAARGARFDGIAAVCVQHEVDHLDGIVTLDRLDPAARAGAEAAYGGMRA</sequence>
<keyword evidence="4" id="KW-1185">Reference proteome</keyword>
<dbReference type="InterPro" id="IPR036821">
    <property type="entry name" value="Peptide_deformylase_sf"/>
</dbReference>
<keyword evidence="2" id="KW-0648">Protein biosynthesis</keyword>
<feature type="active site" evidence="2">
    <location>
        <position position="135"/>
    </location>
</feature>
<comment type="function">
    <text evidence="2">Removes the formyl group from the N-terminal Met of newly synthesized proteins. Requires at least a dipeptide for an efficient rate of reaction. N-terminal L-methionine is a prerequisite for activity but the enzyme has broad specificity at other positions.</text>
</comment>
<comment type="similarity">
    <text evidence="1 2">Belongs to the polypeptide deformylase family.</text>
</comment>
<feature type="binding site" evidence="2">
    <location>
        <position position="92"/>
    </location>
    <ligand>
        <name>Fe cation</name>
        <dbReference type="ChEBI" id="CHEBI:24875"/>
    </ligand>
</feature>
<comment type="cofactor">
    <cofactor evidence="2">
        <name>Fe(2+)</name>
        <dbReference type="ChEBI" id="CHEBI:29033"/>
    </cofactor>
    <text evidence="2">Binds 1 Fe(2+) ion.</text>
</comment>
<dbReference type="PIRSF" id="PIRSF004749">
    <property type="entry name" value="Pep_def"/>
    <property type="match status" value="1"/>
</dbReference>
<dbReference type="KEGG" id="thas:C6Y53_03345"/>
<accession>A0A2S0MLQ7</accession>
<feature type="binding site" evidence="2">
    <location>
        <position position="134"/>
    </location>
    <ligand>
        <name>Fe cation</name>
        <dbReference type="ChEBI" id="CHEBI:24875"/>
    </ligand>
</feature>
<dbReference type="HAMAP" id="MF_00163">
    <property type="entry name" value="Pep_deformylase"/>
    <property type="match status" value="1"/>
</dbReference>
<evidence type="ECO:0000256" key="2">
    <source>
        <dbReference type="HAMAP-Rule" id="MF_00163"/>
    </source>
</evidence>
<dbReference type="GO" id="GO:0042586">
    <property type="term" value="F:peptide deformylase activity"/>
    <property type="evidence" value="ECO:0007669"/>
    <property type="project" value="UniProtKB-UniRule"/>
</dbReference>
<dbReference type="PANTHER" id="PTHR10458">
    <property type="entry name" value="PEPTIDE DEFORMYLASE"/>
    <property type="match status" value="1"/>
</dbReference>
<reference evidence="4" key="1">
    <citation type="submission" date="2018-03" db="EMBL/GenBank/DDBJ databases">
        <title>Genomic analysis of the strain SH-1 isolated from shrimp intestine.</title>
        <authorList>
            <person name="Kim Y.-S."/>
            <person name="Kim S.-E."/>
            <person name="Kim K.-H."/>
        </authorList>
    </citation>
    <scope>NUCLEOTIDE SEQUENCE [LARGE SCALE GENOMIC DNA]</scope>
    <source>
        <strain evidence="4">SH-1</strain>
    </source>
</reference>
<dbReference type="GO" id="GO:0006412">
    <property type="term" value="P:translation"/>
    <property type="evidence" value="ECO:0007669"/>
    <property type="project" value="UniProtKB-UniRule"/>
</dbReference>
<keyword evidence="2" id="KW-0408">Iron</keyword>
<dbReference type="EC" id="3.5.1.88" evidence="2"/>
<dbReference type="Gene3D" id="3.90.45.10">
    <property type="entry name" value="Peptide deformylase"/>
    <property type="match status" value="1"/>
</dbReference>
<keyword evidence="2 3" id="KW-0378">Hydrolase</keyword>
<dbReference type="GO" id="GO:0046872">
    <property type="term" value="F:metal ion binding"/>
    <property type="evidence" value="ECO:0007669"/>
    <property type="project" value="UniProtKB-KW"/>
</dbReference>
<dbReference type="NCBIfam" id="TIGR00079">
    <property type="entry name" value="pept_deformyl"/>
    <property type="match status" value="1"/>
</dbReference>
<dbReference type="Proteomes" id="UP000237655">
    <property type="component" value="Chromosome"/>
</dbReference>
<dbReference type="EMBL" id="CP027665">
    <property type="protein sequence ID" value="AVO36820.1"/>
    <property type="molecule type" value="Genomic_DNA"/>
</dbReference>
<organism evidence="3 4">
    <name type="scientific">Pukyongiella litopenaei</name>
    <dbReference type="NCBI Taxonomy" id="2605946"/>
    <lineage>
        <taxon>Bacteria</taxon>
        <taxon>Pseudomonadati</taxon>
        <taxon>Pseudomonadota</taxon>
        <taxon>Alphaproteobacteria</taxon>
        <taxon>Rhodobacterales</taxon>
        <taxon>Paracoccaceae</taxon>
        <taxon>Pukyongiella</taxon>
    </lineage>
</organism>
<proteinExistence type="inferred from homology"/>
<dbReference type="PRINTS" id="PR01576">
    <property type="entry name" value="PDEFORMYLASE"/>
</dbReference>
<dbReference type="InterPro" id="IPR023635">
    <property type="entry name" value="Peptide_deformylase"/>
</dbReference>
<evidence type="ECO:0000313" key="4">
    <source>
        <dbReference type="Proteomes" id="UP000237655"/>
    </source>
</evidence>
<keyword evidence="2" id="KW-0479">Metal-binding</keyword>
<evidence type="ECO:0000256" key="1">
    <source>
        <dbReference type="ARBA" id="ARBA00010759"/>
    </source>
</evidence>
<feature type="binding site" evidence="2">
    <location>
        <position position="138"/>
    </location>
    <ligand>
        <name>Fe cation</name>
        <dbReference type="ChEBI" id="CHEBI:24875"/>
    </ligand>
</feature>
<gene>
    <name evidence="2 3" type="primary">def</name>
    <name evidence="3" type="ORF">C6Y53_03345</name>
</gene>
<name>A0A2S0MLQ7_9RHOB</name>
<dbReference type="AlphaFoldDB" id="A0A2S0MLQ7"/>
<dbReference type="SUPFAM" id="SSF56420">
    <property type="entry name" value="Peptide deformylase"/>
    <property type="match status" value="1"/>
</dbReference>
<protein>
    <recommendedName>
        <fullName evidence="2">Peptide deformylase</fullName>
        <shortName evidence="2">PDF</shortName>
        <ecNumber evidence="2">3.5.1.88</ecNumber>
    </recommendedName>
    <alternativeName>
        <fullName evidence="2">Polypeptide deformylase</fullName>
    </alternativeName>
</protein>